<sequence length="178" mass="19725">MSSPQVLIVGGLTAAVVLHQNGVTVHLIETALDYQIGVCDNGIQVTGMDIPDSLVFHPLTEALLQPMILEVFKVLGLVTDIFNNSINPPQMRAYDGKTLIRTWHFGIKEHVIPSIPHTCTISFMDWDGTHEFTQDAHKVTANLLKQHKNGSSQNETLEVDWVIGTDRVRGYLSPVFVP</sequence>
<dbReference type="Proteomes" id="UP000886523">
    <property type="component" value="Unassembled WGS sequence"/>
</dbReference>
<dbReference type="EMBL" id="MU129616">
    <property type="protein sequence ID" value="KAF9502788.1"/>
    <property type="molecule type" value="Genomic_DNA"/>
</dbReference>
<dbReference type="OrthoDB" id="2690153at2759"/>
<dbReference type="Gene3D" id="3.50.50.60">
    <property type="entry name" value="FAD/NAD(P)-binding domain"/>
    <property type="match status" value="1"/>
</dbReference>
<proteinExistence type="predicted"/>
<protein>
    <submittedName>
        <fullName evidence="1">Uncharacterized protein</fullName>
    </submittedName>
</protein>
<evidence type="ECO:0000313" key="1">
    <source>
        <dbReference type="EMBL" id="KAF9502788.1"/>
    </source>
</evidence>
<dbReference type="AlphaFoldDB" id="A0A9P6AAS5"/>
<dbReference type="SUPFAM" id="SSF51905">
    <property type="entry name" value="FAD/NAD(P)-binding domain"/>
    <property type="match status" value="1"/>
</dbReference>
<name>A0A9P6AAS5_9AGAM</name>
<reference evidence="1" key="1">
    <citation type="journal article" date="2020" name="Nat. Commun.">
        <title>Large-scale genome sequencing of mycorrhizal fungi provides insights into the early evolution of symbiotic traits.</title>
        <authorList>
            <person name="Miyauchi S."/>
            <person name="Kiss E."/>
            <person name="Kuo A."/>
            <person name="Drula E."/>
            <person name="Kohler A."/>
            <person name="Sanchez-Garcia M."/>
            <person name="Morin E."/>
            <person name="Andreopoulos B."/>
            <person name="Barry K.W."/>
            <person name="Bonito G."/>
            <person name="Buee M."/>
            <person name="Carver A."/>
            <person name="Chen C."/>
            <person name="Cichocki N."/>
            <person name="Clum A."/>
            <person name="Culley D."/>
            <person name="Crous P.W."/>
            <person name="Fauchery L."/>
            <person name="Girlanda M."/>
            <person name="Hayes R.D."/>
            <person name="Keri Z."/>
            <person name="LaButti K."/>
            <person name="Lipzen A."/>
            <person name="Lombard V."/>
            <person name="Magnuson J."/>
            <person name="Maillard F."/>
            <person name="Murat C."/>
            <person name="Nolan M."/>
            <person name="Ohm R.A."/>
            <person name="Pangilinan J."/>
            <person name="Pereira M.F."/>
            <person name="Perotto S."/>
            <person name="Peter M."/>
            <person name="Pfister S."/>
            <person name="Riley R."/>
            <person name="Sitrit Y."/>
            <person name="Stielow J.B."/>
            <person name="Szollosi G."/>
            <person name="Zifcakova L."/>
            <person name="Stursova M."/>
            <person name="Spatafora J.W."/>
            <person name="Tedersoo L."/>
            <person name="Vaario L.M."/>
            <person name="Yamada A."/>
            <person name="Yan M."/>
            <person name="Wang P."/>
            <person name="Xu J."/>
            <person name="Bruns T."/>
            <person name="Baldrian P."/>
            <person name="Vilgalys R."/>
            <person name="Dunand C."/>
            <person name="Henrissat B."/>
            <person name="Grigoriev I.V."/>
            <person name="Hibbett D."/>
            <person name="Nagy L.G."/>
            <person name="Martin F.M."/>
        </authorList>
    </citation>
    <scope>NUCLEOTIDE SEQUENCE</scope>
    <source>
        <strain evidence="1">UP504</strain>
    </source>
</reference>
<keyword evidence="2" id="KW-1185">Reference proteome</keyword>
<dbReference type="InterPro" id="IPR036188">
    <property type="entry name" value="FAD/NAD-bd_sf"/>
</dbReference>
<gene>
    <name evidence="1" type="ORF">BS47DRAFT_1370015</name>
</gene>
<organism evidence="1 2">
    <name type="scientific">Hydnum rufescens UP504</name>
    <dbReference type="NCBI Taxonomy" id="1448309"/>
    <lineage>
        <taxon>Eukaryota</taxon>
        <taxon>Fungi</taxon>
        <taxon>Dikarya</taxon>
        <taxon>Basidiomycota</taxon>
        <taxon>Agaricomycotina</taxon>
        <taxon>Agaricomycetes</taxon>
        <taxon>Cantharellales</taxon>
        <taxon>Hydnaceae</taxon>
        <taxon>Hydnum</taxon>
    </lineage>
</organism>
<accession>A0A9P6AAS5</accession>
<comment type="caution">
    <text evidence="1">The sequence shown here is derived from an EMBL/GenBank/DDBJ whole genome shotgun (WGS) entry which is preliminary data.</text>
</comment>
<evidence type="ECO:0000313" key="2">
    <source>
        <dbReference type="Proteomes" id="UP000886523"/>
    </source>
</evidence>